<comment type="caution">
    <text evidence="2">The sequence shown here is derived from an EMBL/GenBank/DDBJ whole genome shotgun (WGS) entry which is preliminary data.</text>
</comment>
<evidence type="ECO:0000313" key="3">
    <source>
        <dbReference type="Proteomes" id="UP001165190"/>
    </source>
</evidence>
<dbReference type="AlphaFoldDB" id="A0A9W7LTQ7"/>
<dbReference type="EMBL" id="BSYR01000013">
    <property type="protein sequence ID" value="GMI77177.1"/>
    <property type="molecule type" value="Genomic_DNA"/>
</dbReference>
<name>A0A9W7LTQ7_HIBTR</name>
<feature type="region of interest" description="Disordered" evidence="1">
    <location>
        <begin position="92"/>
        <end position="135"/>
    </location>
</feature>
<feature type="compositionally biased region" description="Polar residues" evidence="1">
    <location>
        <begin position="183"/>
        <end position="198"/>
    </location>
</feature>
<feature type="region of interest" description="Disordered" evidence="1">
    <location>
        <begin position="141"/>
        <end position="160"/>
    </location>
</feature>
<dbReference type="PANTHER" id="PTHR33144:SF25">
    <property type="entry name" value="DUF4216 DOMAIN-CONTAINING PROTEIN"/>
    <property type="match status" value="1"/>
</dbReference>
<gene>
    <name evidence="2" type="ORF">HRI_001387000</name>
</gene>
<feature type="compositionally biased region" description="Polar residues" evidence="1">
    <location>
        <begin position="255"/>
        <end position="280"/>
    </location>
</feature>
<reference evidence="2" key="1">
    <citation type="submission" date="2023-05" db="EMBL/GenBank/DDBJ databases">
        <title>Genome and transcriptome analyses reveal genes involved in the formation of fine ridges on petal epidermal cells in Hibiscus trionum.</title>
        <authorList>
            <person name="Koshimizu S."/>
            <person name="Masuda S."/>
            <person name="Ishii T."/>
            <person name="Shirasu K."/>
            <person name="Hoshino A."/>
            <person name="Arita M."/>
        </authorList>
    </citation>
    <scope>NUCLEOTIDE SEQUENCE</scope>
    <source>
        <strain evidence="2">Hamamatsu line</strain>
    </source>
</reference>
<evidence type="ECO:0000313" key="2">
    <source>
        <dbReference type="EMBL" id="GMI77177.1"/>
    </source>
</evidence>
<dbReference type="PANTHER" id="PTHR33144">
    <property type="entry name" value="OS10G0409366 PROTEIN-RELATED"/>
    <property type="match status" value="1"/>
</dbReference>
<feature type="region of interest" description="Disordered" evidence="1">
    <location>
        <begin position="181"/>
        <end position="200"/>
    </location>
</feature>
<proteinExistence type="predicted"/>
<feature type="region of interest" description="Disordered" evidence="1">
    <location>
        <begin position="247"/>
        <end position="280"/>
    </location>
</feature>
<feature type="compositionally biased region" description="Low complexity" evidence="1">
    <location>
        <begin position="147"/>
        <end position="160"/>
    </location>
</feature>
<organism evidence="2 3">
    <name type="scientific">Hibiscus trionum</name>
    <name type="common">Flower of an hour</name>
    <dbReference type="NCBI Taxonomy" id="183268"/>
    <lineage>
        <taxon>Eukaryota</taxon>
        <taxon>Viridiplantae</taxon>
        <taxon>Streptophyta</taxon>
        <taxon>Embryophyta</taxon>
        <taxon>Tracheophyta</taxon>
        <taxon>Spermatophyta</taxon>
        <taxon>Magnoliopsida</taxon>
        <taxon>eudicotyledons</taxon>
        <taxon>Gunneridae</taxon>
        <taxon>Pentapetalae</taxon>
        <taxon>rosids</taxon>
        <taxon>malvids</taxon>
        <taxon>Malvales</taxon>
        <taxon>Malvaceae</taxon>
        <taxon>Malvoideae</taxon>
        <taxon>Hibiscus</taxon>
    </lineage>
</organism>
<evidence type="ECO:0000256" key="1">
    <source>
        <dbReference type="SAM" id="MobiDB-lite"/>
    </source>
</evidence>
<dbReference type="InterPro" id="IPR004252">
    <property type="entry name" value="Probable_transposase_24"/>
</dbReference>
<keyword evidence="3" id="KW-1185">Reference proteome</keyword>
<dbReference type="Pfam" id="PF03004">
    <property type="entry name" value="Transposase_24"/>
    <property type="match status" value="1"/>
</dbReference>
<dbReference type="Proteomes" id="UP001165190">
    <property type="component" value="Unassembled WGS sequence"/>
</dbReference>
<protein>
    <submittedName>
        <fullName evidence="2">Uncharacterized protein</fullName>
    </submittedName>
</protein>
<sequence length="280" mass="31630">MWSTIELKFQFQSFDSEEGVDEAILKHVKKWVLSDMNTKWRQWKNELKSQIFDENQTVEQIIENCKDPRVNLDQLKTLVEYWLSSKAMEQSATNRSNRSKLSEPHCTGTRSFPRTVEDLTAESNGIPPTRANGRGCCERIQERRNESSSSENLSQNSWSNDVFAQVKGPERRGRVRCVGAVHTRSSQESGPSQSVQNTEEVEGLKSKVAKLEKLFETCFLPYFQQQRPDLHVPDMDALLRMVDTEATPDAGSASAPINCTSPSLPSANQQNTSGNDTGRQ</sequence>
<accession>A0A9W7LTQ7</accession>